<feature type="transmembrane region" description="Helical" evidence="4">
    <location>
        <begin position="45"/>
        <end position="65"/>
    </location>
</feature>
<sequence length="558" mass="61172">MTATTQDLSYIKKVFLFTHLTGLGAGLIFPVLVRPLLGAQVFTASFWLVCLAMGYVVGALSFFYVRATLKKQLRVQLQLLQGLSGKMEVSEESVEGLMRAMEEAVGRVRQLVDGTYHTIDELLPKFHSFSDAIRYLADRAREGLAAALLTGKDVAAMEEKQRAVMEQLENLSHRSQEEASISRELSASLEEMAGAMNRTRAKFQETSRIAEQMTASVEKVRRQADEVIKAVGNTTRDLDTIGDSLEKIRWGASSSAEASERVKRDATNGLEVVKSSIDEMERIEEESRRATAAMKRLSAQTGEVAKIIEVIKELVSDTELLAFNAAIIAAKAGEEGKGFSVVAEEIRDLADRTTASAQDIHHIVKKISVDTNEVTGAVEATAKRIATGKKLSLSTGEALHKIVASAVEAADASEQIARLTGEQGARAQGLLEQAGGSLNAVKSITGAMQEQQHDLSRIQEGVAQMKTGSDQMVRGMEEQVRANQEFDRSLNERDTQVRAVNEATRFQMEAAKRVASHFAKSEKRLRSNAEKAEQVIRGISEMERLTGALRALAEDFRR</sequence>
<dbReference type="EMBL" id="CP092109">
    <property type="protein sequence ID" value="UWZ80264.1"/>
    <property type="molecule type" value="Genomic_DNA"/>
</dbReference>
<keyword evidence="1 2" id="KW-0807">Transducer</keyword>
<dbReference type="InterPro" id="IPR004089">
    <property type="entry name" value="MCPsignal_dom"/>
</dbReference>
<evidence type="ECO:0000256" key="2">
    <source>
        <dbReference type="PROSITE-ProRule" id="PRU00284"/>
    </source>
</evidence>
<feature type="domain" description="Methyl-accepting transducer" evidence="5">
    <location>
        <begin position="202"/>
        <end position="428"/>
    </location>
</feature>
<feature type="transmembrane region" description="Helical" evidence="4">
    <location>
        <begin position="14"/>
        <end position="33"/>
    </location>
</feature>
<evidence type="ECO:0000313" key="6">
    <source>
        <dbReference type="EMBL" id="UWZ80264.1"/>
    </source>
</evidence>
<keyword evidence="7" id="KW-1185">Reference proteome</keyword>
<proteinExistence type="predicted"/>
<gene>
    <name evidence="6" type="ORF">L9S41_02415</name>
</gene>
<dbReference type="PROSITE" id="PS50111">
    <property type="entry name" value="CHEMOTAXIS_TRANSDUC_2"/>
    <property type="match status" value="1"/>
</dbReference>
<evidence type="ECO:0000256" key="3">
    <source>
        <dbReference type="SAM" id="Coils"/>
    </source>
</evidence>
<evidence type="ECO:0000256" key="4">
    <source>
        <dbReference type="SAM" id="Phobius"/>
    </source>
</evidence>
<feature type="coiled-coil region" evidence="3">
    <location>
        <begin position="273"/>
        <end position="300"/>
    </location>
</feature>
<dbReference type="PANTHER" id="PTHR32089">
    <property type="entry name" value="METHYL-ACCEPTING CHEMOTAXIS PROTEIN MCPB"/>
    <property type="match status" value="1"/>
</dbReference>
<dbReference type="Pfam" id="PF00015">
    <property type="entry name" value="MCPsignal"/>
    <property type="match status" value="1"/>
</dbReference>
<reference evidence="6" key="1">
    <citation type="journal article" date="2022" name="Environ. Microbiol.">
        <title>Geoalkalibacter halelectricus SAP #1 sp. nov. possessing extracellular electron transfer and mineral#reducing capabilities from a haloalkaline environment.</title>
        <authorList>
            <person name="Yadav S."/>
            <person name="Singh R."/>
            <person name="Sundharam S.S."/>
            <person name="Chaudhary S."/>
            <person name="Krishnamurthi S."/>
            <person name="Patil S.A."/>
        </authorList>
    </citation>
    <scope>NUCLEOTIDE SEQUENCE</scope>
    <source>
        <strain evidence="6">SAP-1</strain>
    </source>
</reference>
<dbReference type="RefSeq" id="WP_260748621.1">
    <property type="nucleotide sequence ID" value="NZ_CP092109.1"/>
</dbReference>
<evidence type="ECO:0000256" key="1">
    <source>
        <dbReference type="ARBA" id="ARBA00023224"/>
    </source>
</evidence>
<protein>
    <submittedName>
        <fullName evidence="6">Methyl-accepting chemotaxis protein</fullName>
    </submittedName>
</protein>
<organism evidence="6 7">
    <name type="scientific">Geoalkalibacter halelectricus</name>
    <dbReference type="NCBI Taxonomy" id="2847045"/>
    <lineage>
        <taxon>Bacteria</taxon>
        <taxon>Pseudomonadati</taxon>
        <taxon>Thermodesulfobacteriota</taxon>
        <taxon>Desulfuromonadia</taxon>
        <taxon>Desulfuromonadales</taxon>
        <taxon>Geoalkalibacteraceae</taxon>
        <taxon>Geoalkalibacter</taxon>
    </lineage>
</organism>
<keyword evidence="4" id="KW-0812">Transmembrane</keyword>
<accession>A0ABY5ZP25</accession>
<dbReference type="Proteomes" id="UP001060414">
    <property type="component" value="Chromosome"/>
</dbReference>
<evidence type="ECO:0000313" key="7">
    <source>
        <dbReference type="Proteomes" id="UP001060414"/>
    </source>
</evidence>
<keyword evidence="4" id="KW-1133">Transmembrane helix</keyword>
<dbReference type="PANTHER" id="PTHR32089:SF112">
    <property type="entry name" value="LYSOZYME-LIKE PROTEIN-RELATED"/>
    <property type="match status" value="1"/>
</dbReference>
<keyword evidence="3" id="KW-0175">Coiled coil</keyword>
<dbReference type="Gene3D" id="1.10.287.950">
    <property type="entry name" value="Methyl-accepting chemotaxis protein"/>
    <property type="match status" value="1"/>
</dbReference>
<dbReference type="SUPFAM" id="SSF58104">
    <property type="entry name" value="Methyl-accepting chemotaxis protein (MCP) signaling domain"/>
    <property type="match status" value="2"/>
</dbReference>
<keyword evidence="4" id="KW-0472">Membrane</keyword>
<name>A0ABY5ZP25_9BACT</name>
<dbReference type="SMART" id="SM00283">
    <property type="entry name" value="MA"/>
    <property type="match status" value="1"/>
</dbReference>
<evidence type="ECO:0000259" key="5">
    <source>
        <dbReference type="PROSITE" id="PS50111"/>
    </source>
</evidence>